<reference evidence="1 2" key="1">
    <citation type="submission" date="2018-11" db="EMBL/GenBank/DDBJ databases">
        <authorList>
            <consortium name="Pathogen Informatics"/>
        </authorList>
    </citation>
    <scope>NUCLEOTIDE SEQUENCE [LARGE SCALE GENOMIC DNA]</scope>
</reference>
<dbReference type="AlphaFoldDB" id="A0A3P6SZB0"/>
<accession>A0A3P6SZB0</accession>
<keyword evidence="2" id="KW-1185">Reference proteome</keyword>
<evidence type="ECO:0000313" key="1">
    <source>
        <dbReference type="EMBL" id="VDK80716.1"/>
    </source>
</evidence>
<evidence type="ECO:0008006" key="3">
    <source>
        <dbReference type="Google" id="ProtNLM"/>
    </source>
</evidence>
<gene>
    <name evidence="1" type="ORF">DILT_LOCUS3137</name>
</gene>
<sequence>MVQGLACTLPDDATLRQLQETADRLRNLEKRLGAYVEPMTDPKFGSSKEKEAMLDELLRVTGKINDTVELFQSFERMRRREEEKKEVLTLYIAVGTTALFPKQ</sequence>
<proteinExistence type="predicted"/>
<dbReference type="EMBL" id="UYRU01043196">
    <property type="protein sequence ID" value="VDK80716.1"/>
    <property type="molecule type" value="Genomic_DNA"/>
</dbReference>
<organism evidence="1 2">
    <name type="scientific">Dibothriocephalus latus</name>
    <name type="common">Fish tapeworm</name>
    <name type="synonym">Diphyllobothrium latum</name>
    <dbReference type="NCBI Taxonomy" id="60516"/>
    <lineage>
        <taxon>Eukaryota</taxon>
        <taxon>Metazoa</taxon>
        <taxon>Spiralia</taxon>
        <taxon>Lophotrochozoa</taxon>
        <taxon>Platyhelminthes</taxon>
        <taxon>Cestoda</taxon>
        <taxon>Eucestoda</taxon>
        <taxon>Diphyllobothriidea</taxon>
        <taxon>Diphyllobothriidae</taxon>
        <taxon>Dibothriocephalus</taxon>
    </lineage>
</organism>
<name>A0A3P6SZB0_DIBLA</name>
<evidence type="ECO:0000313" key="2">
    <source>
        <dbReference type="Proteomes" id="UP000281553"/>
    </source>
</evidence>
<protein>
    <recommendedName>
        <fullName evidence="3">Syntaxin N-terminal domain-containing protein</fullName>
    </recommendedName>
</protein>
<dbReference type="Proteomes" id="UP000281553">
    <property type="component" value="Unassembled WGS sequence"/>
</dbReference>